<evidence type="ECO:0000313" key="1">
    <source>
        <dbReference type="EMBL" id="CEM01993.1"/>
    </source>
</evidence>
<dbReference type="PhylomeDB" id="A0A0G4EUS0"/>
<accession>A0A0G4EUS0</accession>
<evidence type="ECO:0000313" key="2">
    <source>
        <dbReference type="Proteomes" id="UP000041254"/>
    </source>
</evidence>
<dbReference type="InParanoid" id="A0A0G4EUS0"/>
<organism evidence="1 2">
    <name type="scientific">Vitrella brassicaformis (strain CCMP3155)</name>
    <dbReference type="NCBI Taxonomy" id="1169540"/>
    <lineage>
        <taxon>Eukaryota</taxon>
        <taxon>Sar</taxon>
        <taxon>Alveolata</taxon>
        <taxon>Colpodellida</taxon>
        <taxon>Vitrellaceae</taxon>
        <taxon>Vitrella</taxon>
    </lineage>
</organism>
<gene>
    <name evidence="1" type="ORF">Vbra_13380</name>
</gene>
<protein>
    <submittedName>
        <fullName evidence="1">Uncharacterized protein</fullName>
    </submittedName>
</protein>
<dbReference type="EMBL" id="CDMY01000315">
    <property type="protein sequence ID" value="CEM01993.1"/>
    <property type="molecule type" value="Genomic_DNA"/>
</dbReference>
<dbReference type="AlphaFoldDB" id="A0A0G4EUS0"/>
<name>A0A0G4EUS0_VITBC</name>
<sequence>MQHTQHQQHQQHPFTHIFVGRRSFYLLSIGDVLRLRAVCTWLRDLFRAPQLRQRLSHSLGTQAGLRRTANGRPTIHLLTWDDEQMCDRELLAAVCVIELGGWGEICEVIELAGQCGCCQLPLRLTADDLHQRTNKMAYLAEPRVLAHLKMVDRHIHMGNGVTFQLFEHDNGRLRAIRDQIGFELQVDPPLPPGHLYQRHRRQHDPPVNSRVECCLGDGWVAGAGPVTTASVSSFVKNTLLDHFALTHQSRTISNDIDRHGGSDRVYTILRQSPHAPVEGCTTTTSHCLPGRRTFFRRLVLTDKNSHSFVAWVRIWERSNNDQVMPVVSVFTTEPAVGGGVGDAFKHRFPVTTRLARVVLGPVVAAMVFDR</sequence>
<reference evidence="1 2" key="1">
    <citation type="submission" date="2014-11" db="EMBL/GenBank/DDBJ databases">
        <authorList>
            <person name="Zhu J."/>
            <person name="Qi W."/>
            <person name="Song R."/>
        </authorList>
    </citation>
    <scope>NUCLEOTIDE SEQUENCE [LARGE SCALE GENOMIC DNA]</scope>
</reference>
<proteinExistence type="predicted"/>
<dbReference type="VEuPathDB" id="CryptoDB:Vbra_13380"/>
<keyword evidence="2" id="KW-1185">Reference proteome</keyword>
<dbReference type="Proteomes" id="UP000041254">
    <property type="component" value="Unassembled WGS sequence"/>
</dbReference>